<dbReference type="RefSeq" id="XP_069208628.1">
    <property type="nucleotide sequence ID" value="XM_069353986.1"/>
</dbReference>
<dbReference type="GeneID" id="95986540"/>
<evidence type="ECO:0000313" key="3">
    <source>
        <dbReference type="Proteomes" id="UP001565368"/>
    </source>
</evidence>
<name>A0ABR3Q1T1_9TREE</name>
<feature type="compositionally biased region" description="Pro residues" evidence="1">
    <location>
        <begin position="1"/>
        <end position="16"/>
    </location>
</feature>
<dbReference type="EMBL" id="JBBXJM010000004">
    <property type="protein sequence ID" value="KAL1408684.1"/>
    <property type="molecule type" value="Genomic_DNA"/>
</dbReference>
<protein>
    <submittedName>
        <fullName evidence="2">Uncharacterized protein</fullName>
    </submittedName>
</protein>
<reference evidence="2 3" key="1">
    <citation type="submission" date="2023-08" db="EMBL/GenBank/DDBJ databases">
        <title>Annotated Genome Sequence of Vanrija albida AlHP1.</title>
        <authorList>
            <person name="Herzog R."/>
        </authorList>
    </citation>
    <scope>NUCLEOTIDE SEQUENCE [LARGE SCALE GENOMIC DNA]</scope>
    <source>
        <strain evidence="2 3">AlHP1</strain>
    </source>
</reference>
<proteinExistence type="predicted"/>
<gene>
    <name evidence="2" type="ORF">Q8F55_005497</name>
</gene>
<dbReference type="Proteomes" id="UP001565368">
    <property type="component" value="Unassembled WGS sequence"/>
</dbReference>
<evidence type="ECO:0000256" key="1">
    <source>
        <dbReference type="SAM" id="MobiDB-lite"/>
    </source>
</evidence>
<comment type="caution">
    <text evidence="2">The sequence shown here is derived from an EMBL/GenBank/DDBJ whole genome shotgun (WGS) entry which is preliminary data.</text>
</comment>
<evidence type="ECO:0000313" key="2">
    <source>
        <dbReference type="EMBL" id="KAL1408684.1"/>
    </source>
</evidence>
<accession>A0ABR3Q1T1</accession>
<organism evidence="2 3">
    <name type="scientific">Vanrija albida</name>
    <dbReference type="NCBI Taxonomy" id="181172"/>
    <lineage>
        <taxon>Eukaryota</taxon>
        <taxon>Fungi</taxon>
        <taxon>Dikarya</taxon>
        <taxon>Basidiomycota</taxon>
        <taxon>Agaricomycotina</taxon>
        <taxon>Tremellomycetes</taxon>
        <taxon>Trichosporonales</taxon>
        <taxon>Trichosporonaceae</taxon>
        <taxon>Vanrija</taxon>
    </lineage>
</organism>
<feature type="region of interest" description="Disordered" evidence="1">
    <location>
        <begin position="1"/>
        <end position="20"/>
    </location>
</feature>
<sequence length="126" mass="12765">MPAPTSTPSLPPPAGPGPALLRIPDPLLKWPELYTQGTLAAGLETHGGIPTPLAPQAITELFTLVSSVFSSTFATGPQLEAGRALLNDVMARIASKQSFREGVSSSVSSGARRSEAAAIASAGASV</sequence>
<keyword evidence="3" id="KW-1185">Reference proteome</keyword>